<dbReference type="AlphaFoldDB" id="A0A1G9WHR3"/>
<gene>
    <name evidence="2" type="ORF">SAMN04489726_3624</name>
</gene>
<dbReference type="InterPro" id="IPR029063">
    <property type="entry name" value="SAM-dependent_MTases_sf"/>
</dbReference>
<dbReference type="EMBL" id="LT629701">
    <property type="protein sequence ID" value="SDM84112.1"/>
    <property type="molecule type" value="Genomic_DNA"/>
</dbReference>
<dbReference type="CDD" id="cd02440">
    <property type="entry name" value="AdoMet_MTases"/>
    <property type="match status" value="1"/>
</dbReference>
<dbReference type="Proteomes" id="UP000183376">
    <property type="component" value="Chromosome I"/>
</dbReference>
<evidence type="ECO:0000313" key="2">
    <source>
        <dbReference type="EMBL" id="SDM84112.1"/>
    </source>
</evidence>
<feature type="domain" description="Methyltransferase" evidence="1">
    <location>
        <begin position="48"/>
        <end position="146"/>
    </location>
</feature>
<dbReference type="InterPro" id="IPR041698">
    <property type="entry name" value="Methyltransf_25"/>
</dbReference>
<keyword evidence="3" id="KW-1185">Reference proteome</keyword>
<accession>A0A1G9WHR3</accession>
<dbReference type="Gene3D" id="3.40.50.150">
    <property type="entry name" value="Vaccinia Virus protein VP39"/>
    <property type="match status" value="1"/>
</dbReference>
<keyword evidence="2" id="KW-0808">Transferase</keyword>
<dbReference type="eggNOG" id="COG3963">
    <property type="taxonomic scope" value="Bacteria"/>
</dbReference>
<sequence>MSAKHSELLPFLQAAVRNPNVIGAIAPSSPRLAERLAEVVPSTGTPTVVELGPGTGVVSSAIADRLPAAGRHIAVELDEDMIRLLARNRPDLELVHGDAARLGDLLAARGLDKVDTVVSGLPWTLFPPAQQLRILGQIVKVLTPDGAFTTFSYLNAYPMAGARRFRRMLRGSFDEVLITRTVWRNLMPALTYVCRRPRHDRLA</sequence>
<dbReference type="Pfam" id="PF13649">
    <property type="entry name" value="Methyltransf_25"/>
    <property type="match status" value="1"/>
</dbReference>
<reference evidence="2 3" key="1">
    <citation type="submission" date="2016-10" db="EMBL/GenBank/DDBJ databases">
        <authorList>
            <person name="de Groot N.N."/>
        </authorList>
    </citation>
    <scope>NUCLEOTIDE SEQUENCE [LARGE SCALE GENOMIC DNA]</scope>
    <source>
        <strain evidence="2 3">DSM 44149</strain>
    </source>
</reference>
<dbReference type="RefSeq" id="WP_030429742.1">
    <property type="nucleotide sequence ID" value="NZ_JOEF01000008.1"/>
</dbReference>
<evidence type="ECO:0000313" key="3">
    <source>
        <dbReference type="Proteomes" id="UP000183376"/>
    </source>
</evidence>
<dbReference type="STRING" id="211114.SAMN04489726_3624"/>
<proteinExistence type="predicted"/>
<dbReference type="GO" id="GO:0032259">
    <property type="term" value="P:methylation"/>
    <property type="evidence" value="ECO:0007669"/>
    <property type="project" value="UniProtKB-KW"/>
</dbReference>
<dbReference type="SUPFAM" id="SSF53335">
    <property type="entry name" value="S-adenosyl-L-methionine-dependent methyltransferases"/>
    <property type="match status" value="1"/>
</dbReference>
<evidence type="ECO:0000259" key="1">
    <source>
        <dbReference type="Pfam" id="PF13649"/>
    </source>
</evidence>
<keyword evidence="2" id="KW-0489">Methyltransferase</keyword>
<name>A0A1G9WHR3_ALLAB</name>
<protein>
    <submittedName>
        <fullName evidence="2">Phospholipid N-methyltransferase</fullName>
    </submittedName>
</protein>
<dbReference type="GO" id="GO:0008168">
    <property type="term" value="F:methyltransferase activity"/>
    <property type="evidence" value="ECO:0007669"/>
    <property type="project" value="UniProtKB-KW"/>
</dbReference>
<organism evidence="2 3">
    <name type="scientific">Allokutzneria albata</name>
    <name type="common">Kibdelosporangium albatum</name>
    <dbReference type="NCBI Taxonomy" id="211114"/>
    <lineage>
        <taxon>Bacteria</taxon>
        <taxon>Bacillati</taxon>
        <taxon>Actinomycetota</taxon>
        <taxon>Actinomycetes</taxon>
        <taxon>Pseudonocardiales</taxon>
        <taxon>Pseudonocardiaceae</taxon>
        <taxon>Allokutzneria</taxon>
    </lineage>
</organism>